<feature type="transmembrane region" description="Helical" evidence="9">
    <location>
        <begin position="50"/>
        <end position="68"/>
    </location>
</feature>
<evidence type="ECO:0000256" key="6">
    <source>
        <dbReference type="ARBA" id="ARBA00022970"/>
    </source>
</evidence>
<feature type="transmembrane region" description="Helical" evidence="9">
    <location>
        <begin position="323"/>
        <end position="347"/>
    </location>
</feature>
<accession>A0A412ISP1</accession>
<feature type="transmembrane region" description="Helical" evidence="9">
    <location>
        <begin position="297"/>
        <end position="317"/>
    </location>
</feature>
<keyword evidence="6 9" id="KW-0029">Amino-acid transport</keyword>
<comment type="function">
    <text evidence="9">Involved in the import of serine and threonine into the cell, with the concomitant import of sodium (symport system).</text>
</comment>
<reference evidence="10 11" key="1">
    <citation type="submission" date="2018-08" db="EMBL/GenBank/DDBJ databases">
        <title>A genome reference for cultivated species of the human gut microbiota.</title>
        <authorList>
            <person name="Zou Y."/>
            <person name="Xue W."/>
            <person name="Luo G."/>
        </authorList>
    </citation>
    <scope>NUCLEOTIDE SEQUENCE [LARGE SCALE GENOMIC DNA]</scope>
    <source>
        <strain evidence="10 11">AF22-21</strain>
    </source>
</reference>
<dbReference type="GO" id="GO:0005886">
    <property type="term" value="C:plasma membrane"/>
    <property type="evidence" value="ECO:0007669"/>
    <property type="project" value="UniProtKB-SubCell"/>
</dbReference>
<feature type="transmembrane region" description="Helical" evidence="9">
    <location>
        <begin position="138"/>
        <end position="158"/>
    </location>
</feature>
<dbReference type="InterPro" id="IPR036458">
    <property type="entry name" value="Na:dicarbo_symporter_sf"/>
</dbReference>
<keyword evidence="3 9" id="KW-1003">Cell membrane</keyword>
<comment type="caution">
    <text evidence="10">The sequence shown here is derived from an EMBL/GenBank/DDBJ whole genome shotgun (WGS) entry which is preliminary data.</text>
</comment>
<dbReference type="GO" id="GO:0015171">
    <property type="term" value="F:amino acid transmembrane transporter activity"/>
    <property type="evidence" value="ECO:0007669"/>
    <property type="project" value="UniProtKB-UniRule"/>
</dbReference>
<dbReference type="Proteomes" id="UP000283295">
    <property type="component" value="Unassembled WGS sequence"/>
</dbReference>
<feature type="transmembrane region" description="Helical" evidence="9">
    <location>
        <begin position="179"/>
        <end position="199"/>
    </location>
</feature>
<gene>
    <name evidence="9" type="primary">sstT</name>
    <name evidence="10" type="ORF">DWX94_05840</name>
</gene>
<keyword evidence="7 9" id="KW-1133">Transmembrane helix</keyword>
<dbReference type="GO" id="GO:0015826">
    <property type="term" value="P:threonine transport"/>
    <property type="evidence" value="ECO:0007669"/>
    <property type="project" value="InterPro"/>
</dbReference>
<proteinExistence type="inferred from homology"/>
<keyword evidence="2 9" id="KW-0813">Transport</keyword>
<feature type="transmembrane region" description="Helical" evidence="9">
    <location>
        <begin position="21"/>
        <end position="44"/>
    </location>
</feature>
<dbReference type="InterPro" id="IPR023025">
    <property type="entry name" value="Ser_Thr_transp_SstT"/>
</dbReference>
<organism evidence="10 11">
    <name type="scientific">Coprococcus eutactus</name>
    <dbReference type="NCBI Taxonomy" id="33043"/>
    <lineage>
        <taxon>Bacteria</taxon>
        <taxon>Bacillati</taxon>
        <taxon>Bacillota</taxon>
        <taxon>Clostridia</taxon>
        <taxon>Lachnospirales</taxon>
        <taxon>Lachnospiraceae</taxon>
        <taxon>Coprococcus</taxon>
    </lineage>
</organism>
<dbReference type="PANTHER" id="PTHR42865:SF8">
    <property type="entry name" value="SERINE_THREONINE TRANSPORTER SSTT"/>
    <property type="match status" value="1"/>
</dbReference>
<comment type="subcellular location">
    <subcellularLocation>
        <location evidence="9">Cell membrane</location>
        <topology evidence="9">Multi-pass membrane protein</topology>
    </subcellularLocation>
    <subcellularLocation>
        <location evidence="1">Membrane</location>
        <topology evidence="1">Multi-pass membrane protein</topology>
    </subcellularLocation>
</comment>
<dbReference type="OrthoDB" id="9768885at2"/>
<dbReference type="PANTHER" id="PTHR42865">
    <property type="entry name" value="PROTON/GLUTAMATE-ASPARTATE SYMPORTER"/>
    <property type="match status" value="1"/>
</dbReference>
<dbReference type="NCBIfam" id="NF010151">
    <property type="entry name" value="PRK13628.1"/>
    <property type="match status" value="1"/>
</dbReference>
<protein>
    <recommendedName>
        <fullName evidence="9">Serine/threonine transporter SstT</fullName>
    </recommendedName>
    <alternativeName>
        <fullName evidence="9">Na(+)/serine-threonine symporter</fullName>
    </alternativeName>
</protein>
<dbReference type="FunFam" id="1.10.3860.10:FF:000003">
    <property type="entry name" value="Serine/threonine transporter sstT"/>
    <property type="match status" value="1"/>
</dbReference>
<evidence type="ECO:0000313" key="11">
    <source>
        <dbReference type="Proteomes" id="UP000283295"/>
    </source>
</evidence>
<comment type="catalytic activity">
    <reaction evidence="9">
        <text>L-threonine(in) + Na(+)(in) = L-threonine(out) + Na(+)(out)</text>
        <dbReference type="Rhea" id="RHEA:69999"/>
        <dbReference type="ChEBI" id="CHEBI:29101"/>
        <dbReference type="ChEBI" id="CHEBI:57926"/>
    </reaction>
</comment>
<dbReference type="EMBL" id="QRVK01000010">
    <property type="protein sequence ID" value="RGS43121.1"/>
    <property type="molecule type" value="Genomic_DNA"/>
</dbReference>
<evidence type="ECO:0000256" key="7">
    <source>
        <dbReference type="ARBA" id="ARBA00022989"/>
    </source>
</evidence>
<evidence type="ECO:0000256" key="8">
    <source>
        <dbReference type="ARBA" id="ARBA00023136"/>
    </source>
</evidence>
<dbReference type="PRINTS" id="PR00173">
    <property type="entry name" value="EDTRNSPORT"/>
</dbReference>
<evidence type="ECO:0000256" key="3">
    <source>
        <dbReference type="ARBA" id="ARBA00022475"/>
    </source>
</evidence>
<keyword evidence="8 9" id="KW-0472">Membrane</keyword>
<name>A0A412ISP1_9FIRM</name>
<dbReference type="InterPro" id="IPR001991">
    <property type="entry name" value="Na-dicarboxylate_symporter"/>
</dbReference>
<dbReference type="GO" id="GO:0015293">
    <property type="term" value="F:symporter activity"/>
    <property type="evidence" value="ECO:0007669"/>
    <property type="project" value="UniProtKB-UniRule"/>
</dbReference>
<dbReference type="Pfam" id="PF00375">
    <property type="entry name" value="SDF"/>
    <property type="match status" value="1"/>
</dbReference>
<dbReference type="AlphaFoldDB" id="A0A412ISP1"/>
<dbReference type="Gene3D" id="1.10.3860.10">
    <property type="entry name" value="Sodium:dicarboxylate symporter"/>
    <property type="match status" value="1"/>
</dbReference>
<comment type="similarity">
    <text evidence="9">Belongs to the dicarboxylate/amino acid:cation symporter (DAACS) (TC 2.A.23) family.</text>
</comment>
<feature type="transmembrane region" description="Helical" evidence="9">
    <location>
        <begin position="80"/>
        <end position="100"/>
    </location>
</feature>
<sequence length="416" mass="43780">MKKIVEMWNRVSLIAKILVGIVIGAVLGLLVPGATGIGLIGTMFVRALKAIAPILVFALVISSIANAGKGNGQQFRMVTIMYMLSTLCAAVVAVSASFIFPVTMTLDLESYQADVVPSGIMEVLQNLLLNITDNPVNAILNANYLCILAWALLFGLAMRRTSKSIKSALVSISDAVSTVVRWIIGCAPFGIMGLVFTTVSESGLSIFKEYGRLLLVLVGAMLTVALIVDPLLATIVLRRNAYPLAWRCLRESGVTAFFTRSSAANIPVNMSLCKRLGLDPDVYSVSIPLGATINMDGAAITITIMALSVANTLGVSVDVPTALMLSLMATLGACGASGVAGGSLLLIPMACSLFGIPQDISMQAVAVGMIIGVVQDSLETAINSSGDVLFAATAEYRQWQKDGREFKIGAIVNPDE</sequence>
<dbReference type="HAMAP" id="MF_01582">
    <property type="entry name" value="Ser_Thr_transp_SstT"/>
    <property type="match status" value="1"/>
</dbReference>
<keyword evidence="5 9" id="KW-0769">Symport</keyword>
<evidence type="ECO:0000256" key="1">
    <source>
        <dbReference type="ARBA" id="ARBA00004141"/>
    </source>
</evidence>
<dbReference type="GO" id="GO:0032329">
    <property type="term" value="P:serine transport"/>
    <property type="evidence" value="ECO:0007669"/>
    <property type="project" value="InterPro"/>
</dbReference>
<evidence type="ECO:0000256" key="4">
    <source>
        <dbReference type="ARBA" id="ARBA00022692"/>
    </source>
</evidence>
<evidence type="ECO:0000256" key="9">
    <source>
        <dbReference type="HAMAP-Rule" id="MF_01582"/>
    </source>
</evidence>
<keyword evidence="4 9" id="KW-0812">Transmembrane</keyword>
<feature type="transmembrane region" description="Helical" evidence="9">
    <location>
        <begin position="211"/>
        <end position="237"/>
    </location>
</feature>
<dbReference type="SUPFAM" id="SSF118215">
    <property type="entry name" value="Proton glutamate symport protein"/>
    <property type="match status" value="1"/>
</dbReference>
<evidence type="ECO:0000256" key="2">
    <source>
        <dbReference type="ARBA" id="ARBA00022448"/>
    </source>
</evidence>
<evidence type="ECO:0000313" key="10">
    <source>
        <dbReference type="EMBL" id="RGS43121.1"/>
    </source>
</evidence>
<evidence type="ECO:0000256" key="5">
    <source>
        <dbReference type="ARBA" id="ARBA00022847"/>
    </source>
</evidence>
<comment type="catalytic activity">
    <reaction evidence="9">
        <text>L-serine(in) + Na(+)(in) = L-serine(out) + Na(+)(out)</text>
        <dbReference type="Rhea" id="RHEA:29575"/>
        <dbReference type="ChEBI" id="CHEBI:29101"/>
        <dbReference type="ChEBI" id="CHEBI:33384"/>
    </reaction>
</comment>